<evidence type="ECO:0000313" key="6">
    <source>
        <dbReference type="Proteomes" id="UP000694846"/>
    </source>
</evidence>
<evidence type="ECO:0000256" key="2">
    <source>
        <dbReference type="ARBA" id="ARBA00022980"/>
    </source>
</evidence>
<feature type="domain" description="Small ribosomal subunit protein uS7" evidence="4">
    <location>
        <begin position="71"/>
        <end position="223"/>
    </location>
</feature>
<dbReference type="OrthoDB" id="9972728at2759"/>
<dbReference type="InterPro" id="IPR000235">
    <property type="entry name" value="Ribosomal_uS7"/>
</dbReference>
<evidence type="ECO:0000256" key="3">
    <source>
        <dbReference type="ARBA" id="ARBA00023274"/>
    </source>
</evidence>
<proteinExistence type="inferred from homology"/>
<dbReference type="InterPro" id="IPR023798">
    <property type="entry name" value="Ribosomal_uS7_dom"/>
</dbReference>
<dbReference type="GO" id="GO:1990904">
    <property type="term" value="C:ribonucleoprotein complex"/>
    <property type="evidence" value="ECO:0007669"/>
    <property type="project" value="UniProtKB-KW"/>
</dbReference>
<reference evidence="7" key="2">
    <citation type="submission" date="2025-04" db="UniProtKB">
        <authorList>
            <consortium name="RefSeq"/>
        </authorList>
    </citation>
    <scope>IDENTIFICATION</scope>
    <source>
        <tissue evidence="7">Whole body</tissue>
    </source>
</reference>
<evidence type="ECO:0000313" key="7">
    <source>
        <dbReference type="RefSeq" id="XP_025407989.1"/>
    </source>
</evidence>
<protein>
    <submittedName>
        <fullName evidence="5 7">28S ribosomal protein S7</fullName>
    </submittedName>
</protein>
<reference evidence="5" key="1">
    <citation type="submission" date="2018-04" db="EMBL/GenBank/DDBJ databases">
        <title>Transcriptome assembly of Sipha flava.</title>
        <authorList>
            <person name="Scully E.D."/>
            <person name="Geib S.M."/>
            <person name="Palmer N.A."/>
            <person name="Koch K."/>
            <person name="Bradshaw J."/>
            <person name="Heng-Moss T."/>
            <person name="Sarath G."/>
        </authorList>
    </citation>
    <scope>NUCLEOTIDE SEQUENCE</scope>
</reference>
<dbReference type="CDD" id="cd14870">
    <property type="entry name" value="uS7_Mitochondria_Mammalian"/>
    <property type="match status" value="1"/>
</dbReference>
<dbReference type="PIRSF" id="PIRSF002122">
    <property type="entry name" value="RPS7p_RPS7a_RPS5e_RPS7o"/>
    <property type="match status" value="1"/>
</dbReference>
<dbReference type="SUPFAM" id="SSF47973">
    <property type="entry name" value="Ribosomal protein S7"/>
    <property type="match status" value="1"/>
</dbReference>
<dbReference type="Gene3D" id="1.10.455.10">
    <property type="entry name" value="Ribosomal protein S7 domain"/>
    <property type="match status" value="1"/>
</dbReference>
<keyword evidence="3" id="KW-0687">Ribonucleoprotein</keyword>
<sequence>MALFVKHLRLGLIVKHGFHPLPQLTAAKYSVYPPHYVEPVFKKQDIDKLQESGEIENYKLVPFKAARSNDTCSVFHDPLVSKFINYMLKKGQKKIARQVLENTFEKIKRLQLAKYNRETDPERKASIIIDPVIIFKKAVSNCKPLLKLTAVKRGGSYYQVPVPITDKESTFYAMRWFVHCGREKDKAVSFADFMASELINASNNDGRVFKKKLDLHKLCEANRAYAHYRWS</sequence>
<dbReference type="Pfam" id="PF00177">
    <property type="entry name" value="Ribosomal_S7"/>
    <property type="match status" value="1"/>
</dbReference>
<dbReference type="Proteomes" id="UP000694846">
    <property type="component" value="Unplaced"/>
</dbReference>
<evidence type="ECO:0000259" key="4">
    <source>
        <dbReference type="Pfam" id="PF00177"/>
    </source>
</evidence>
<dbReference type="GO" id="GO:0005840">
    <property type="term" value="C:ribosome"/>
    <property type="evidence" value="ECO:0007669"/>
    <property type="project" value="UniProtKB-KW"/>
</dbReference>
<organism evidence="5">
    <name type="scientific">Sipha flava</name>
    <name type="common">yellow sugarcane aphid</name>
    <dbReference type="NCBI Taxonomy" id="143950"/>
    <lineage>
        <taxon>Eukaryota</taxon>
        <taxon>Metazoa</taxon>
        <taxon>Ecdysozoa</taxon>
        <taxon>Arthropoda</taxon>
        <taxon>Hexapoda</taxon>
        <taxon>Insecta</taxon>
        <taxon>Pterygota</taxon>
        <taxon>Neoptera</taxon>
        <taxon>Paraneoptera</taxon>
        <taxon>Hemiptera</taxon>
        <taxon>Sternorrhyncha</taxon>
        <taxon>Aphidomorpha</taxon>
        <taxon>Aphidoidea</taxon>
        <taxon>Aphididae</taxon>
        <taxon>Sipha</taxon>
    </lineage>
</organism>
<name>A0A2S2QZW4_9HEMI</name>
<keyword evidence="6" id="KW-1185">Reference proteome</keyword>
<dbReference type="AlphaFoldDB" id="A0A2S2QZW4"/>
<dbReference type="RefSeq" id="XP_025407989.1">
    <property type="nucleotide sequence ID" value="XM_025552204.1"/>
</dbReference>
<dbReference type="GO" id="GO:0006412">
    <property type="term" value="P:translation"/>
    <property type="evidence" value="ECO:0007669"/>
    <property type="project" value="InterPro"/>
</dbReference>
<evidence type="ECO:0000313" key="5">
    <source>
        <dbReference type="EMBL" id="MBY83286.1"/>
    </source>
</evidence>
<dbReference type="InterPro" id="IPR036823">
    <property type="entry name" value="Ribosomal_uS7_dom_sf"/>
</dbReference>
<dbReference type="PANTHER" id="PTHR11205">
    <property type="entry name" value="RIBOSOMAL PROTEIN S7"/>
    <property type="match status" value="1"/>
</dbReference>
<comment type="similarity">
    <text evidence="1">Belongs to the universal ribosomal protein uS7 family.</text>
</comment>
<gene>
    <name evidence="5" type="primary">mRpS7</name>
    <name evidence="7" type="synonym">LOC112681872</name>
    <name evidence="5" type="ORF">g.3147</name>
</gene>
<keyword evidence="2 5" id="KW-0689">Ribosomal protein</keyword>
<dbReference type="EMBL" id="GGMS01014083">
    <property type="protein sequence ID" value="MBY83286.1"/>
    <property type="molecule type" value="Transcribed_RNA"/>
</dbReference>
<accession>A0A2S2QZW4</accession>
<evidence type="ECO:0000256" key="1">
    <source>
        <dbReference type="ARBA" id="ARBA00007151"/>
    </source>
</evidence>